<proteinExistence type="predicted"/>
<reference evidence="1" key="1">
    <citation type="submission" date="2020-10" db="EMBL/GenBank/DDBJ databases">
        <authorList>
            <person name="Gilroy R."/>
        </authorList>
    </citation>
    <scope>NUCLEOTIDE SEQUENCE</scope>
    <source>
        <strain evidence="1">ChiBcec7-5410</strain>
    </source>
</reference>
<evidence type="ECO:0000313" key="1">
    <source>
        <dbReference type="EMBL" id="HIT95094.1"/>
    </source>
</evidence>
<name>A0A9D1KS95_9FIRM</name>
<dbReference type="AlphaFoldDB" id="A0A9D1KS95"/>
<organism evidence="1 2">
    <name type="scientific">Candidatus Faecivivens stercoripullorum</name>
    <dbReference type="NCBI Taxonomy" id="2840805"/>
    <lineage>
        <taxon>Bacteria</taxon>
        <taxon>Bacillati</taxon>
        <taxon>Bacillota</taxon>
        <taxon>Clostridia</taxon>
        <taxon>Eubacteriales</taxon>
        <taxon>Oscillospiraceae</taxon>
        <taxon>Oscillospiraceae incertae sedis</taxon>
        <taxon>Candidatus Faecivivens</taxon>
    </lineage>
</organism>
<sequence>MKKILAGFLIIFFLFFTALCMREVFILFFAPHGHSVELIDEVNTNSDYAKYRADMQELSEQADQLAELQQ</sequence>
<dbReference type="Proteomes" id="UP000824160">
    <property type="component" value="Unassembled WGS sequence"/>
</dbReference>
<protein>
    <submittedName>
        <fullName evidence="1">Uncharacterized protein</fullName>
    </submittedName>
</protein>
<accession>A0A9D1KS95</accession>
<gene>
    <name evidence="1" type="ORF">IAC43_07895</name>
</gene>
<comment type="caution">
    <text evidence="1">The sequence shown here is derived from an EMBL/GenBank/DDBJ whole genome shotgun (WGS) entry which is preliminary data.</text>
</comment>
<evidence type="ECO:0000313" key="2">
    <source>
        <dbReference type="Proteomes" id="UP000824160"/>
    </source>
</evidence>
<dbReference type="EMBL" id="DVLW01000217">
    <property type="protein sequence ID" value="HIT95094.1"/>
    <property type="molecule type" value="Genomic_DNA"/>
</dbReference>
<reference evidence="1" key="2">
    <citation type="journal article" date="2021" name="PeerJ">
        <title>Extensive microbial diversity within the chicken gut microbiome revealed by metagenomics and culture.</title>
        <authorList>
            <person name="Gilroy R."/>
            <person name="Ravi A."/>
            <person name="Getino M."/>
            <person name="Pursley I."/>
            <person name="Horton D.L."/>
            <person name="Alikhan N.F."/>
            <person name="Baker D."/>
            <person name="Gharbi K."/>
            <person name="Hall N."/>
            <person name="Watson M."/>
            <person name="Adriaenssens E.M."/>
            <person name="Foster-Nyarko E."/>
            <person name="Jarju S."/>
            <person name="Secka A."/>
            <person name="Antonio M."/>
            <person name="Oren A."/>
            <person name="Chaudhuri R.R."/>
            <person name="La Ragione R."/>
            <person name="Hildebrand F."/>
            <person name="Pallen M.J."/>
        </authorList>
    </citation>
    <scope>NUCLEOTIDE SEQUENCE</scope>
    <source>
        <strain evidence="1">ChiBcec7-5410</strain>
    </source>
</reference>